<proteinExistence type="inferred from homology"/>
<evidence type="ECO:0000256" key="4">
    <source>
        <dbReference type="ARBA" id="ARBA00021581"/>
    </source>
</evidence>
<evidence type="ECO:0000256" key="6">
    <source>
        <dbReference type="ARBA" id="ARBA00022692"/>
    </source>
</evidence>
<evidence type="ECO:0000256" key="17">
    <source>
        <dbReference type="HAMAP-Rule" id="MF_01006"/>
    </source>
</evidence>
<dbReference type="RefSeq" id="WP_077713134.1">
    <property type="nucleotide sequence ID" value="NZ_CP019698.1"/>
</dbReference>
<feature type="transmembrane region" description="Helical" evidence="17">
    <location>
        <begin position="7"/>
        <end position="30"/>
    </location>
</feature>
<evidence type="ECO:0000256" key="5">
    <source>
        <dbReference type="ARBA" id="ARBA00022475"/>
    </source>
</evidence>
<feature type="transmembrane region" description="Helical" evidence="17">
    <location>
        <begin position="105"/>
        <end position="124"/>
    </location>
</feature>
<feature type="transmembrane region" description="Helical" evidence="17">
    <location>
        <begin position="205"/>
        <end position="226"/>
    </location>
</feature>
<keyword evidence="7 17" id="KW-0378">Hydrolase</keyword>
<comment type="catalytic activity">
    <reaction evidence="16 17">
        <text>di-trans,octa-cis-undecaprenyl diphosphate + H2O = di-trans,octa-cis-undecaprenyl phosphate + phosphate + H(+)</text>
        <dbReference type="Rhea" id="RHEA:28094"/>
        <dbReference type="ChEBI" id="CHEBI:15377"/>
        <dbReference type="ChEBI" id="CHEBI:15378"/>
        <dbReference type="ChEBI" id="CHEBI:43474"/>
        <dbReference type="ChEBI" id="CHEBI:58405"/>
        <dbReference type="ChEBI" id="CHEBI:60392"/>
        <dbReference type="EC" id="3.6.1.27"/>
    </reaction>
</comment>
<evidence type="ECO:0000256" key="9">
    <source>
        <dbReference type="ARBA" id="ARBA00022984"/>
    </source>
</evidence>
<dbReference type="GO" id="GO:0008360">
    <property type="term" value="P:regulation of cell shape"/>
    <property type="evidence" value="ECO:0007669"/>
    <property type="project" value="UniProtKB-KW"/>
</dbReference>
<evidence type="ECO:0000256" key="8">
    <source>
        <dbReference type="ARBA" id="ARBA00022960"/>
    </source>
</evidence>
<accession>A0A1S6ITR7</accession>
<dbReference type="GO" id="GO:0005886">
    <property type="term" value="C:plasma membrane"/>
    <property type="evidence" value="ECO:0007669"/>
    <property type="project" value="UniProtKB-SubCell"/>
</dbReference>
<dbReference type="AlphaFoldDB" id="A0A1S6ITR7"/>
<comment type="similarity">
    <text evidence="2 17">Belongs to the UppP family.</text>
</comment>
<feature type="transmembrane region" description="Helical" evidence="17">
    <location>
        <begin position="50"/>
        <end position="68"/>
    </location>
</feature>
<sequence length="261" mass="28283">MEDILKSLILGIVQGFTEFLPISSTGHLLLGRKLMGLSEAGLFLDTMLHLGTLLAVVVVFWQDILYMIKRPFSKLSLLVIVATIPTAIIGLTFEDYFEEISKTGVTVGWEFLFTGVILWVADNMKHKGTKNIEQISFFNAFMVGTLQGAAILPAVSRSGLTIAGALFQGINKETAARFSFLVSLPAILGAVVLQSAKLVNGQAESIGFLPLVVGTIAAAISGYVAVKWMLKILQRGSLKIFSIYVWILGVAILIAQFLGKF</sequence>
<evidence type="ECO:0000256" key="1">
    <source>
        <dbReference type="ARBA" id="ARBA00004651"/>
    </source>
</evidence>
<keyword evidence="6 17" id="KW-0812">Transmembrane</keyword>
<dbReference type="PANTHER" id="PTHR30622:SF4">
    <property type="entry name" value="UNDECAPRENYL-DIPHOSPHATASE"/>
    <property type="match status" value="1"/>
</dbReference>
<keyword evidence="9 17" id="KW-0573">Peptidoglycan synthesis</keyword>
<dbReference type="HAMAP" id="MF_01006">
    <property type="entry name" value="Undec_diphosphatase"/>
    <property type="match status" value="1"/>
</dbReference>
<comment type="miscellaneous">
    <text evidence="17">Bacitracin is thought to be involved in the inhibition of peptidoglycan synthesis by sequestering undecaprenyl diphosphate, thereby reducing the pool of lipid carrier available.</text>
</comment>
<keyword evidence="12 17" id="KW-0046">Antibiotic resistance</keyword>
<evidence type="ECO:0000256" key="3">
    <source>
        <dbReference type="ARBA" id="ARBA00012374"/>
    </source>
</evidence>
<dbReference type="STRING" id="1833852.B0537_03110"/>
<dbReference type="OrthoDB" id="9808289at2"/>
<evidence type="ECO:0000256" key="14">
    <source>
        <dbReference type="ARBA" id="ARBA00032707"/>
    </source>
</evidence>
<keyword evidence="10 17" id="KW-1133">Transmembrane helix</keyword>
<keyword evidence="8 17" id="KW-0133">Cell shape</keyword>
<name>A0A1S6ITR7_9FIRM</name>
<evidence type="ECO:0000256" key="2">
    <source>
        <dbReference type="ARBA" id="ARBA00010621"/>
    </source>
</evidence>
<dbReference type="EMBL" id="CP019698">
    <property type="protein sequence ID" value="AQS58169.1"/>
    <property type="molecule type" value="Genomic_DNA"/>
</dbReference>
<evidence type="ECO:0000256" key="15">
    <source>
        <dbReference type="ARBA" id="ARBA00032932"/>
    </source>
</evidence>
<evidence type="ECO:0000256" key="16">
    <source>
        <dbReference type="ARBA" id="ARBA00047594"/>
    </source>
</evidence>
<dbReference type="GO" id="GO:0071555">
    <property type="term" value="P:cell wall organization"/>
    <property type="evidence" value="ECO:0007669"/>
    <property type="project" value="UniProtKB-KW"/>
</dbReference>
<dbReference type="GO" id="GO:0046677">
    <property type="term" value="P:response to antibiotic"/>
    <property type="evidence" value="ECO:0007669"/>
    <property type="project" value="UniProtKB-UniRule"/>
</dbReference>
<keyword evidence="11 17" id="KW-0472">Membrane</keyword>
<feature type="transmembrane region" description="Helical" evidence="17">
    <location>
        <begin position="75"/>
        <end position="93"/>
    </location>
</feature>
<evidence type="ECO:0000256" key="7">
    <source>
        <dbReference type="ARBA" id="ARBA00022801"/>
    </source>
</evidence>
<evidence type="ECO:0000313" key="18">
    <source>
        <dbReference type="EMBL" id="AQS58169.1"/>
    </source>
</evidence>
<reference evidence="18 19" key="1">
    <citation type="journal article" date="2016" name="Int. J. Syst. Evol. Microbiol.">
        <title>Desulfotomaculum ferrireducens sp. nov., a moderately thermophilic sulfate-reducing and dissimilatory Fe(III)-reducing bacterium isolated from compost.</title>
        <authorList>
            <person name="Yang G."/>
            <person name="Guo J."/>
            <person name="Zhuang L."/>
            <person name="Yuan Y."/>
            <person name="Zhou S."/>
        </authorList>
    </citation>
    <scope>NUCLEOTIDE SEQUENCE [LARGE SCALE GENOMIC DNA]</scope>
    <source>
        <strain evidence="18 19">GSS09</strain>
    </source>
</reference>
<dbReference type="Pfam" id="PF02673">
    <property type="entry name" value="BacA"/>
    <property type="match status" value="1"/>
</dbReference>
<keyword evidence="19" id="KW-1185">Reference proteome</keyword>
<evidence type="ECO:0000313" key="19">
    <source>
        <dbReference type="Proteomes" id="UP000189464"/>
    </source>
</evidence>
<dbReference type="GO" id="GO:0050380">
    <property type="term" value="F:undecaprenyl-diphosphatase activity"/>
    <property type="evidence" value="ECO:0007669"/>
    <property type="project" value="UniProtKB-UniRule"/>
</dbReference>
<dbReference type="EC" id="3.6.1.27" evidence="3 17"/>
<gene>
    <name evidence="17" type="primary">uppP</name>
    <name evidence="18" type="ORF">B0537_03110</name>
</gene>
<feature type="transmembrane region" description="Helical" evidence="17">
    <location>
        <begin position="238"/>
        <end position="258"/>
    </location>
</feature>
<keyword evidence="13 17" id="KW-0961">Cell wall biogenesis/degradation</keyword>
<protein>
    <recommendedName>
        <fullName evidence="4 17">Undecaprenyl-diphosphatase</fullName>
        <ecNumber evidence="3 17">3.6.1.27</ecNumber>
    </recommendedName>
    <alternativeName>
        <fullName evidence="15 17">Bacitracin resistance protein</fullName>
    </alternativeName>
    <alternativeName>
        <fullName evidence="14 17">Undecaprenyl pyrophosphate phosphatase</fullName>
    </alternativeName>
</protein>
<evidence type="ECO:0000256" key="10">
    <source>
        <dbReference type="ARBA" id="ARBA00022989"/>
    </source>
</evidence>
<organism evidence="18 19">
    <name type="scientific">Desulforamulus ferrireducens</name>
    <dbReference type="NCBI Taxonomy" id="1833852"/>
    <lineage>
        <taxon>Bacteria</taxon>
        <taxon>Bacillati</taxon>
        <taxon>Bacillota</taxon>
        <taxon>Clostridia</taxon>
        <taxon>Eubacteriales</taxon>
        <taxon>Peptococcaceae</taxon>
        <taxon>Desulforamulus</taxon>
    </lineage>
</organism>
<keyword evidence="5 17" id="KW-1003">Cell membrane</keyword>
<dbReference type="KEGG" id="dfg:B0537_03110"/>
<dbReference type="GO" id="GO:0009252">
    <property type="term" value="P:peptidoglycan biosynthetic process"/>
    <property type="evidence" value="ECO:0007669"/>
    <property type="project" value="UniProtKB-KW"/>
</dbReference>
<comment type="function">
    <text evidence="17">Catalyzes the dephosphorylation of undecaprenyl diphosphate (UPP). Confers resistance to bacitracin.</text>
</comment>
<evidence type="ECO:0000256" key="13">
    <source>
        <dbReference type="ARBA" id="ARBA00023316"/>
    </source>
</evidence>
<dbReference type="Proteomes" id="UP000189464">
    <property type="component" value="Chromosome"/>
</dbReference>
<dbReference type="InterPro" id="IPR003824">
    <property type="entry name" value="UppP"/>
</dbReference>
<feature type="transmembrane region" description="Helical" evidence="17">
    <location>
        <begin position="175"/>
        <end position="193"/>
    </location>
</feature>
<comment type="subcellular location">
    <subcellularLocation>
        <location evidence="1 17">Cell membrane</location>
        <topology evidence="1 17">Multi-pass membrane protein</topology>
    </subcellularLocation>
</comment>
<evidence type="ECO:0000256" key="11">
    <source>
        <dbReference type="ARBA" id="ARBA00023136"/>
    </source>
</evidence>
<evidence type="ECO:0000256" key="12">
    <source>
        <dbReference type="ARBA" id="ARBA00023251"/>
    </source>
</evidence>
<dbReference type="PANTHER" id="PTHR30622">
    <property type="entry name" value="UNDECAPRENYL-DIPHOSPHATASE"/>
    <property type="match status" value="1"/>
</dbReference>